<feature type="transmembrane region" description="Helical" evidence="1">
    <location>
        <begin position="12"/>
        <end position="43"/>
    </location>
</feature>
<accession>A0AAE3DQ71</accession>
<protein>
    <submittedName>
        <fullName evidence="2">Uncharacterized protein</fullName>
    </submittedName>
</protein>
<reference evidence="2 3" key="1">
    <citation type="submission" date="2021-10" db="EMBL/GenBank/DDBJ databases">
        <title>Anaerobic single-cell dispensing facilitates the cultivation of human gut bacteria.</title>
        <authorList>
            <person name="Afrizal A."/>
        </authorList>
    </citation>
    <scope>NUCLEOTIDE SEQUENCE [LARGE SCALE GENOMIC DNA]</scope>
    <source>
        <strain evidence="2 3">CLA-AA-H277</strain>
    </source>
</reference>
<name>A0AAE3DQ71_9FIRM</name>
<keyword evidence="1" id="KW-0472">Membrane</keyword>
<keyword evidence="3" id="KW-1185">Reference proteome</keyword>
<keyword evidence="1" id="KW-1133">Transmembrane helix</keyword>
<comment type="caution">
    <text evidence="2">The sequence shown here is derived from an EMBL/GenBank/DDBJ whole genome shotgun (WGS) entry which is preliminary data.</text>
</comment>
<sequence length="45" mass="4982">MKRITGYTMFWIGIGILISFFLPGTFSAVVLTAFLLIVGYCLFCG</sequence>
<keyword evidence="1" id="KW-0812">Transmembrane</keyword>
<proteinExistence type="predicted"/>
<gene>
    <name evidence="2" type="ORF">LKD71_01885</name>
</gene>
<dbReference type="Proteomes" id="UP001197875">
    <property type="component" value="Unassembled WGS sequence"/>
</dbReference>
<evidence type="ECO:0000313" key="3">
    <source>
        <dbReference type="Proteomes" id="UP001197875"/>
    </source>
</evidence>
<dbReference type="AlphaFoldDB" id="A0AAE3DQ71"/>
<organism evidence="2 3">
    <name type="scientific">Fusicatenibacter faecihominis</name>
    <dbReference type="NCBI Taxonomy" id="2881276"/>
    <lineage>
        <taxon>Bacteria</taxon>
        <taxon>Bacillati</taxon>
        <taxon>Bacillota</taxon>
        <taxon>Clostridia</taxon>
        <taxon>Lachnospirales</taxon>
        <taxon>Lachnospiraceae</taxon>
        <taxon>Fusicatenibacter</taxon>
    </lineage>
</organism>
<evidence type="ECO:0000256" key="1">
    <source>
        <dbReference type="SAM" id="Phobius"/>
    </source>
</evidence>
<dbReference type="RefSeq" id="WP_178045526.1">
    <property type="nucleotide sequence ID" value="NZ_JAJEPR010000002.1"/>
</dbReference>
<dbReference type="EMBL" id="JAJEPR010000002">
    <property type="protein sequence ID" value="MCC2188585.1"/>
    <property type="molecule type" value="Genomic_DNA"/>
</dbReference>
<evidence type="ECO:0000313" key="2">
    <source>
        <dbReference type="EMBL" id="MCC2188585.1"/>
    </source>
</evidence>